<feature type="transmembrane region" description="Helical" evidence="2">
    <location>
        <begin position="12"/>
        <end position="32"/>
    </location>
</feature>
<keyword evidence="2" id="KW-0472">Membrane</keyword>
<dbReference type="InterPro" id="IPR036779">
    <property type="entry name" value="LysM_dom_sf"/>
</dbReference>
<sequence>MSERLERWCRGLASLALLVGLVVGVPAALLVLGGDPVPHADLRTIGKILLQPDDGTVLARLLALVGWLAWAVFVVTLLVELVNLVGRQRRGLVLPGLGSLQQWAAGLMLSVVALGAAAQLTSGGAATAPAVTAAAEPARTTADPVSSTARPSPSAIADEPGRAETGREAEVVAPVDAPHGRRERVHVVTAGDDLWSLAERYYGRGQDWRRIAAANPDFLTGGPDRLRVGWRLVVPETGSDASGRADDGRPRVRVRPGDSLSAIAERELGDGDRWNELYRANRDQLADPDELPVGLVLRLPDGPTGRSDDPAATPQERAEDADPPDEVPVGRDDADRQARPAGGSSSGSATPSTTPAATSPAEPTARPVPAGPTVGGDAEGRGDPAPADRPSQEGLEPADEQGAAVPLPGLAGVGGLLAAALVGGLAARRRWQLQRRPVGRRIAHPPPTTRPVEVALARRARPIGLRTLDRASRAVAAASADAGLGVPALRSASVSSEWLVLELSGPTPPAPRCFVDTGTSWCLASDAVDDLRSVTGVADAVRPWPLLVTLGTEEGAEADGAERVVDLESIGLLALTGEQPATTGVMAAMALELACSPWTEELRLTLVGDDRLAPALAQHNVQTTDDLDGLLDRLERVARARREHGGGSEARDLRLDPDRAEAWTPEVVLVGAPPTPKQVERLVRLTRAVPGEGVTAVVGGPVEGAGAVLALSQDGAATLRPDGVRLLPQTLAAAALDQVVELVGVTGSEVTHPAPWWSTDDPPEAPPDNVTYLGRRRRTDETDEQERRAAVQARMTEAADGTARHPLLRLIGPVDLVGATGTPPTRAAKQCLEYCAWLLEHPGATAQAMATGLLVAEGTRRSNMSRLRSWLGDGADGEPYLPDAYSGHIWLDPVVSSDWHQLQLLVAEGVDQVPTSVLELGLRLVRGAPFADAAPVQWHWAEELRSDIVSCLRDIGVELARRALEDGDVDLARWAASRALVVSPGDELLLASRIRTEHQAGNVAETERLCLHLAQQARVLGADLDPATVDLIQEVMEGRLRARFA</sequence>
<evidence type="ECO:0000313" key="5">
    <source>
        <dbReference type="Proteomes" id="UP000198504"/>
    </source>
</evidence>
<dbReference type="SMART" id="SM00257">
    <property type="entry name" value="LysM"/>
    <property type="match status" value="2"/>
</dbReference>
<feature type="compositionally biased region" description="Basic and acidic residues" evidence="1">
    <location>
        <begin position="328"/>
        <end position="338"/>
    </location>
</feature>
<keyword evidence="5" id="KW-1185">Reference proteome</keyword>
<feature type="transmembrane region" description="Helical" evidence="2">
    <location>
        <begin position="103"/>
        <end position="120"/>
    </location>
</feature>
<dbReference type="Gene3D" id="3.10.350.10">
    <property type="entry name" value="LysM domain"/>
    <property type="match status" value="2"/>
</dbReference>
<feature type="transmembrane region" description="Helical" evidence="2">
    <location>
        <begin position="57"/>
        <end position="82"/>
    </location>
</feature>
<dbReference type="Pfam" id="PF01476">
    <property type="entry name" value="LysM"/>
    <property type="match status" value="2"/>
</dbReference>
<proteinExistence type="predicted"/>
<dbReference type="OrthoDB" id="8444614at2"/>
<feature type="compositionally biased region" description="Low complexity" evidence="1">
    <location>
        <begin position="340"/>
        <end position="365"/>
    </location>
</feature>
<dbReference type="Proteomes" id="UP000198504">
    <property type="component" value="Unassembled WGS sequence"/>
</dbReference>
<dbReference type="PROSITE" id="PS51782">
    <property type="entry name" value="LYSM"/>
    <property type="match status" value="2"/>
</dbReference>
<keyword evidence="2" id="KW-1133">Transmembrane helix</keyword>
<reference evidence="5" key="1">
    <citation type="submission" date="2016-10" db="EMBL/GenBank/DDBJ databases">
        <authorList>
            <person name="Varghese N."/>
            <person name="Submissions S."/>
        </authorList>
    </citation>
    <scope>NUCLEOTIDE SEQUENCE [LARGE SCALE GENOMIC DNA]</scope>
    <source>
        <strain evidence="5">CGMCC 4.6856</strain>
    </source>
</reference>
<dbReference type="SUPFAM" id="SSF54106">
    <property type="entry name" value="LysM domain"/>
    <property type="match status" value="1"/>
</dbReference>
<name>A0A1H9B2Y7_9ACTN</name>
<dbReference type="CDD" id="cd00118">
    <property type="entry name" value="LysM"/>
    <property type="match status" value="2"/>
</dbReference>
<evidence type="ECO:0000256" key="2">
    <source>
        <dbReference type="SAM" id="Phobius"/>
    </source>
</evidence>
<dbReference type="PANTHER" id="PTHR34700">
    <property type="entry name" value="POTASSIUM BINDING PROTEIN KBP"/>
    <property type="match status" value="1"/>
</dbReference>
<organism evidence="4 5">
    <name type="scientific">Microlunatus flavus</name>
    <dbReference type="NCBI Taxonomy" id="1036181"/>
    <lineage>
        <taxon>Bacteria</taxon>
        <taxon>Bacillati</taxon>
        <taxon>Actinomycetota</taxon>
        <taxon>Actinomycetes</taxon>
        <taxon>Propionibacteriales</taxon>
        <taxon>Propionibacteriaceae</taxon>
        <taxon>Microlunatus</taxon>
    </lineage>
</organism>
<dbReference type="RefSeq" id="WP_091177766.1">
    <property type="nucleotide sequence ID" value="NZ_FOFA01000001.1"/>
</dbReference>
<dbReference type="InterPro" id="IPR018392">
    <property type="entry name" value="LysM"/>
</dbReference>
<accession>A0A1H9B2Y7</accession>
<dbReference type="AlphaFoldDB" id="A0A1H9B2Y7"/>
<evidence type="ECO:0000256" key="1">
    <source>
        <dbReference type="SAM" id="MobiDB-lite"/>
    </source>
</evidence>
<dbReference type="STRING" id="1036181.SAMN05421756_101820"/>
<feature type="region of interest" description="Disordered" evidence="1">
    <location>
        <begin position="135"/>
        <end position="167"/>
    </location>
</feature>
<gene>
    <name evidence="4" type="ORF">SAMN05421756_101820</name>
</gene>
<feature type="region of interest" description="Disordered" evidence="1">
    <location>
        <begin position="291"/>
        <end position="403"/>
    </location>
</feature>
<evidence type="ECO:0000259" key="3">
    <source>
        <dbReference type="PROSITE" id="PS51782"/>
    </source>
</evidence>
<feature type="domain" description="LysM" evidence="3">
    <location>
        <begin position="250"/>
        <end position="299"/>
    </location>
</feature>
<dbReference type="InterPro" id="IPR052196">
    <property type="entry name" value="Bact_Kbp"/>
</dbReference>
<feature type="domain" description="LysM" evidence="3">
    <location>
        <begin position="184"/>
        <end position="234"/>
    </location>
</feature>
<protein>
    <submittedName>
        <fullName evidence="4">LysM domain-containing protein</fullName>
    </submittedName>
</protein>
<dbReference type="EMBL" id="FOFA01000001">
    <property type="protein sequence ID" value="SEP83219.1"/>
    <property type="molecule type" value="Genomic_DNA"/>
</dbReference>
<dbReference type="PANTHER" id="PTHR34700:SF4">
    <property type="entry name" value="PHAGE-LIKE ELEMENT PBSX PROTEIN XKDP"/>
    <property type="match status" value="1"/>
</dbReference>
<keyword evidence="2" id="KW-0812">Transmembrane</keyword>
<evidence type="ECO:0000313" key="4">
    <source>
        <dbReference type="EMBL" id="SEP83219.1"/>
    </source>
</evidence>